<dbReference type="InterPro" id="IPR003131">
    <property type="entry name" value="T1-type_BTB"/>
</dbReference>
<sequence length="142" mass="16735">MFSSSVSACKDAEGRFFIDRPGTFFHPILDYPSVRQVPKQHFAEVYREAQFYAIQPVVKLLEEMPHIFDEQVSWQQFLLQVPSYSENLELLLCLAWAEAVGGVYWRWWCVWCPVMRRLHGVQILYIIRHPKRYQLSSLGPVS</sequence>
<accession>A0A091E4L3</accession>
<dbReference type="Proteomes" id="UP000028990">
    <property type="component" value="Unassembled WGS sequence"/>
</dbReference>
<feature type="domain" description="KCTD7/14 C-terminal" evidence="2">
    <location>
        <begin position="73"/>
        <end position="101"/>
    </location>
</feature>
<dbReference type="InterPro" id="IPR057890">
    <property type="entry name" value="KCTD7/14_C"/>
</dbReference>
<name>A0A091E4L3_FUKDA</name>
<dbReference type="PANTHER" id="PTHR13099:SF0">
    <property type="entry name" value="NADH DEHYDROGENASE [UBIQUINONE] 1 SUBUNIT C2-RELATED"/>
    <property type="match status" value="1"/>
</dbReference>
<dbReference type="Pfam" id="PF25611">
    <property type="entry name" value="KCTD_C"/>
    <property type="match status" value="1"/>
</dbReference>
<keyword evidence="4" id="KW-1185">Reference proteome</keyword>
<evidence type="ECO:0000259" key="2">
    <source>
        <dbReference type="Pfam" id="PF25611"/>
    </source>
</evidence>
<evidence type="ECO:0000313" key="4">
    <source>
        <dbReference type="Proteomes" id="UP000028990"/>
    </source>
</evidence>
<dbReference type="PANTHER" id="PTHR13099">
    <property type="entry name" value="NADH-UBIQUINONE OXIDOREDUCTASE SUBUNIT B14.5B"/>
    <property type="match status" value="1"/>
</dbReference>
<gene>
    <name evidence="3" type="ORF">H920_00311</name>
</gene>
<proteinExistence type="predicted"/>
<feature type="domain" description="Potassium channel tetramerisation-type BTB" evidence="1">
    <location>
        <begin position="6"/>
        <end position="57"/>
    </location>
</feature>
<evidence type="ECO:0000313" key="3">
    <source>
        <dbReference type="EMBL" id="KFO38277.1"/>
    </source>
</evidence>
<evidence type="ECO:0000259" key="1">
    <source>
        <dbReference type="Pfam" id="PF02214"/>
    </source>
</evidence>
<reference evidence="3 4" key="1">
    <citation type="submission" date="2013-11" db="EMBL/GenBank/DDBJ databases">
        <title>The Damaraland mole rat (Fukomys damarensis) genome and evolution of African mole rats.</title>
        <authorList>
            <person name="Gladyshev V.N."/>
            <person name="Fang X."/>
        </authorList>
    </citation>
    <scope>NUCLEOTIDE SEQUENCE [LARGE SCALE GENOMIC DNA]</scope>
    <source>
        <tissue evidence="3">Liver</tissue>
    </source>
</reference>
<dbReference type="InterPro" id="IPR011333">
    <property type="entry name" value="SKP1/BTB/POZ_sf"/>
</dbReference>
<organism evidence="3 4">
    <name type="scientific">Fukomys damarensis</name>
    <name type="common">Damaraland mole rat</name>
    <name type="synonym">Cryptomys damarensis</name>
    <dbReference type="NCBI Taxonomy" id="885580"/>
    <lineage>
        <taxon>Eukaryota</taxon>
        <taxon>Metazoa</taxon>
        <taxon>Chordata</taxon>
        <taxon>Craniata</taxon>
        <taxon>Vertebrata</taxon>
        <taxon>Euteleostomi</taxon>
        <taxon>Mammalia</taxon>
        <taxon>Eutheria</taxon>
        <taxon>Euarchontoglires</taxon>
        <taxon>Glires</taxon>
        <taxon>Rodentia</taxon>
        <taxon>Hystricomorpha</taxon>
        <taxon>Bathyergidae</taxon>
        <taxon>Fukomys</taxon>
    </lineage>
</organism>
<dbReference type="AlphaFoldDB" id="A0A091E4L3"/>
<protein>
    <submittedName>
        <fullName evidence="3">BTB/POZ domain-containing protein KCTD14</fullName>
    </submittedName>
</protein>
<dbReference type="GO" id="GO:0051260">
    <property type="term" value="P:protein homooligomerization"/>
    <property type="evidence" value="ECO:0007669"/>
    <property type="project" value="InterPro"/>
</dbReference>
<dbReference type="EMBL" id="KN120564">
    <property type="protein sequence ID" value="KFO38277.1"/>
    <property type="molecule type" value="Genomic_DNA"/>
</dbReference>
<dbReference type="SUPFAM" id="SSF54695">
    <property type="entry name" value="POZ domain"/>
    <property type="match status" value="1"/>
</dbReference>
<dbReference type="Pfam" id="PF02214">
    <property type="entry name" value="BTB_2"/>
    <property type="match status" value="1"/>
</dbReference>
<dbReference type="Gene3D" id="3.30.710.10">
    <property type="entry name" value="Potassium Channel Kv1.1, Chain A"/>
    <property type="match status" value="1"/>
</dbReference>